<protein>
    <submittedName>
        <fullName evidence="1">Uncharacterized protein</fullName>
    </submittedName>
</protein>
<evidence type="ECO:0000313" key="1">
    <source>
        <dbReference type="EMBL" id="BAH74215.1"/>
    </source>
</evidence>
<reference evidence="1 2" key="1">
    <citation type="journal article" date="2009" name="Genome Res.">
        <title>Whole genome sequence of Desulfovibrio magneticus strain RS-1 revealed common gene clusters in magnetotactic bacteria.</title>
        <authorList>
            <person name="Nakazawa H."/>
            <person name="Arakaki A."/>
            <person name="Narita-Yamada S."/>
            <person name="Yashiro I."/>
            <person name="Jinno K."/>
            <person name="Aoki N."/>
            <person name="Tsuruyama A."/>
            <person name="Okamura Y."/>
            <person name="Tanikawa S."/>
            <person name="Fujita N."/>
            <person name="Takeyama H."/>
            <person name="Matsunaga T."/>
        </authorList>
    </citation>
    <scope>NUCLEOTIDE SEQUENCE [LARGE SCALE GENOMIC DNA]</scope>
    <source>
        <strain evidence="2">ATCC 700980 / DSM 13731 / RS-1</strain>
    </source>
</reference>
<name>C4XJ51_SOLM1</name>
<dbReference type="AlphaFoldDB" id="C4XJ51"/>
<gene>
    <name evidence="1" type="ordered locus">DMR_07240</name>
</gene>
<dbReference type="RefSeq" id="WP_012750290.1">
    <property type="nucleotide sequence ID" value="NC_012796.1"/>
</dbReference>
<dbReference type="Proteomes" id="UP000009071">
    <property type="component" value="Chromosome"/>
</dbReference>
<keyword evidence="2" id="KW-1185">Reference proteome</keyword>
<dbReference type="HOGENOM" id="CLU_2632346_0_0_7"/>
<evidence type="ECO:0000313" key="2">
    <source>
        <dbReference type="Proteomes" id="UP000009071"/>
    </source>
</evidence>
<dbReference type="KEGG" id="dma:DMR_07240"/>
<dbReference type="EMBL" id="AP010904">
    <property type="protein sequence ID" value="BAH74215.1"/>
    <property type="molecule type" value="Genomic_DNA"/>
</dbReference>
<accession>C4XJ51</accession>
<organism evidence="1 2">
    <name type="scientific">Solidesulfovibrio magneticus (strain ATCC 700980 / DSM 13731 / RS-1)</name>
    <name type="common">Desulfovibrio magneticus</name>
    <dbReference type="NCBI Taxonomy" id="573370"/>
    <lineage>
        <taxon>Bacteria</taxon>
        <taxon>Pseudomonadati</taxon>
        <taxon>Thermodesulfobacteriota</taxon>
        <taxon>Desulfovibrionia</taxon>
        <taxon>Desulfovibrionales</taxon>
        <taxon>Desulfovibrionaceae</taxon>
        <taxon>Solidesulfovibrio</taxon>
    </lineage>
</organism>
<sequence length="77" mass="8516">MSFIVMIGTALEQIIKATKKGLPTESAVPKIVVPEAGIEPARPEEQGILSLKNRSILTVDYQEYSNNIRQMTAHDFS</sequence>
<proteinExistence type="predicted"/>